<dbReference type="InterPro" id="IPR030048">
    <property type="entry name" value="SurE"/>
</dbReference>
<dbReference type="GO" id="GO:0005737">
    <property type="term" value="C:cytoplasm"/>
    <property type="evidence" value="ECO:0007669"/>
    <property type="project" value="UniProtKB-SubCell"/>
</dbReference>
<dbReference type="EMBL" id="JBHTAS010000001">
    <property type="protein sequence ID" value="MFC7140719.1"/>
    <property type="molecule type" value="Genomic_DNA"/>
</dbReference>
<organism evidence="6 7">
    <name type="scientific">Halosimplex aquaticum</name>
    <dbReference type="NCBI Taxonomy" id="3026162"/>
    <lineage>
        <taxon>Archaea</taxon>
        <taxon>Methanobacteriati</taxon>
        <taxon>Methanobacteriota</taxon>
        <taxon>Stenosarchaea group</taxon>
        <taxon>Halobacteria</taxon>
        <taxon>Halobacteriales</taxon>
        <taxon>Haloarculaceae</taxon>
        <taxon>Halosimplex</taxon>
    </lineage>
</organism>
<dbReference type="HAMAP" id="MF_00060">
    <property type="entry name" value="SurE"/>
    <property type="match status" value="1"/>
</dbReference>
<feature type="domain" description="Survival protein SurE-like phosphatase/nucleotidase" evidence="5">
    <location>
        <begin position="7"/>
        <end position="187"/>
    </location>
</feature>
<dbReference type="AlphaFoldDB" id="A0ABD5Y4Q7"/>
<dbReference type="GO" id="GO:0008253">
    <property type="term" value="F:5'-nucleotidase activity"/>
    <property type="evidence" value="ECO:0007669"/>
    <property type="project" value="UniProtKB-UniRule"/>
</dbReference>
<feature type="binding site" evidence="4">
    <location>
        <position position="43"/>
    </location>
    <ligand>
        <name>a divalent metal cation</name>
        <dbReference type="ChEBI" id="CHEBI:60240"/>
    </ligand>
</feature>
<keyword evidence="4" id="KW-0547">Nucleotide-binding</keyword>
<dbReference type="PANTHER" id="PTHR30457:SF0">
    <property type="entry name" value="PHOSPHATASE, PUTATIVE (AFU_ORTHOLOGUE AFUA_4G01070)-RELATED"/>
    <property type="match status" value="1"/>
</dbReference>
<comment type="cofactor">
    <cofactor evidence="4">
        <name>a divalent metal cation</name>
        <dbReference type="ChEBI" id="CHEBI:60240"/>
    </cofactor>
    <text evidence="4">Binds 1 divalent metal cation per subunit.</text>
</comment>
<evidence type="ECO:0000313" key="7">
    <source>
        <dbReference type="Proteomes" id="UP001596432"/>
    </source>
</evidence>
<reference evidence="6 7" key="1">
    <citation type="journal article" date="2019" name="Int. J. Syst. Evol. Microbiol.">
        <title>The Global Catalogue of Microorganisms (GCM) 10K type strain sequencing project: providing services to taxonomists for standard genome sequencing and annotation.</title>
        <authorList>
            <consortium name="The Broad Institute Genomics Platform"/>
            <consortium name="The Broad Institute Genome Sequencing Center for Infectious Disease"/>
            <person name="Wu L."/>
            <person name="Ma J."/>
        </authorList>
    </citation>
    <scope>NUCLEOTIDE SEQUENCE [LARGE SCALE GENOMIC DNA]</scope>
    <source>
        <strain evidence="6 7">XZYJT29</strain>
    </source>
</reference>
<dbReference type="EC" id="3.1.3.5" evidence="4"/>
<protein>
    <recommendedName>
        <fullName evidence="4">5'-nucleotidase SurE</fullName>
        <ecNumber evidence="4">3.1.3.5</ecNumber>
    </recommendedName>
    <alternativeName>
        <fullName evidence="4">Nucleoside 5'-monophosphate phosphohydrolase</fullName>
    </alternativeName>
</protein>
<feature type="binding site" evidence="4">
    <location>
        <position position="12"/>
    </location>
    <ligand>
        <name>a divalent metal cation</name>
        <dbReference type="ChEBI" id="CHEBI:60240"/>
    </ligand>
</feature>
<evidence type="ECO:0000313" key="6">
    <source>
        <dbReference type="EMBL" id="MFC7140719.1"/>
    </source>
</evidence>
<evidence type="ECO:0000256" key="3">
    <source>
        <dbReference type="ARBA" id="ARBA00022801"/>
    </source>
</evidence>
<dbReference type="RefSeq" id="WP_274321812.1">
    <property type="nucleotide sequence ID" value="NZ_CP118158.1"/>
</dbReference>
<dbReference type="GO" id="GO:0000166">
    <property type="term" value="F:nucleotide binding"/>
    <property type="evidence" value="ECO:0007669"/>
    <property type="project" value="UniProtKB-KW"/>
</dbReference>
<keyword evidence="4" id="KW-0963">Cytoplasm</keyword>
<name>A0ABD5Y4Q7_9EURY</name>
<keyword evidence="2 4" id="KW-0479">Metal-binding</keyword>
<comment type="caution">
    <text evidence="6">The sequence shown here is derived from an EMBL/GenBank/DDBJ whole genome shotgun (WGS) entry which is preliminary data.</text>
</comment>
<evidence type="ECO:0000256" key="2">
    <source>
        <dbReference type="ARBA" id="ARBA00022723"/>
    </source>
</evidence>
<dbReference type="InterPro" id="IPR002828">
    <property type="entry name" value="SurE-like_Pase/nucleotidase"/>
</dbReference>
<evidence type="ECO:0000259" key="5">
    <source>
        <dbReference type="Pfam" id="PF01975"/>
    </source>
</evidence>
<evidence type="ECO:0000256" key="4">
    <source>
        <dbReference type="HAMAP-Rule" id="MF_00060"/>
    </source>
</evidence>
<feature type="binding site" evidence="4">
    <location>
        <position position="91"/>
    </location>
    <ligand>
        <name>a divalent metal cation</name>
        <dbReference type="ChEBI" id="CHEBI:60240"/>
    </ligand>
</feature>
<comment type="catalytic activity">
    <reaction evidence="4">
        <text>a ribonucleoside 5'-phosphate + H2O = a ribonucleoside + phosphate</text>
        <dbReference type="Rhea" id="RHEA:12484"/>
        <dbReference type="ChEBI" id="CHEBI:15377"/>
        <dbReference type="ChEBI" id="CHEBI:18254"/>
        <dbReference type="ChEBI" id="CHEBI:43474"/>
        <dbReference type="ChEBI" id="CHEBI:58043"/>
        <dbReference type="EC" id="3.1.3.5"/>
    </reaction>
</comment>
<feature type="binding site" evidence="4">
    <location>
        <position position="13"/>
    </location>
    <ligand>
        <name>a divalent metal cation</name>
        <dbReference type="ChEBI" id="CHEBI:60240"/>
    </ligand>
</feature>
<comment type="function">
    <text evidence="4">Nucleotidase that shows phosphatase activity on nucleoside 5'-monophosphates.</text>
</comment>
<dbReference type="GeneID" id="78821025"/>
<dbReference type="InterPro" id="IPR036523">
    <property type="entry name" value="SurE-like_sf"/>
</dbReference>
<comment type="subcellular location">
    <subcellularLocation>
        <location evidence="4">Cytoplasm</location>
    </subcellularLocation>
</comment>
<evidence type="ECO:0000256" key="1">
    <source>
        <dbReference type="ARBA" id="ARBA00011062"/>
    </source>
</evidence>
<sequence>MDESVRVLLTNDDGIDSVGLDVLRERLAETADVTVVAPAEDQSGVGRRNSHEVTVRDHEWGRVIEGTPADCVAVGLRGLGVEPDLVVSGANPGPNIGLHRLGRSGTVGAAIEAAHLGTPAIAVSTYDVVDGRVDDPTRESFARSGAFAATLCERLPGSGAFDAVDYLNVHVPTETADSPAVRITRPTDAFDVTVAGDGDTLRFEDRSYDPLREDLDVDFPPEETDTDRRALADGDVSVSPLGVRDQVAESDALADALDGVELA</sequence>
<comment type="similarity">
    <text evidence="1 4">Belongs to the SurE nucleotidase family.</text>
</comment>
<gene>
    <name evidence="4 6" type="primary">surE</name>
    <name evidence="6" type="ORF">ACFQMA_12925</name>
</gene>
<dbReference type="SUPFAM" id="SSF64167">
    <property type="entry name" value="SurE-like"/>
    <property type="match status" value="1"/>
</dbReference>
<proteinExistence type="inferred from homology"/>
<dbReference type="Proteomes" id="UP001596432">
    <property type="component" value="Unassembled WGS sequence"/>
</dbReference>
<keyword evidence="7" id="KW-1185">Reference proteome</keyword>
<dbReference type="PANTHER" id="PTHR30457">
    <property type="entry name" value="5'-NUCLEOTIDASE SURE"/>
    <property type="match status" value="1"/>
</dbReference>
<dbReference type="Pfam" id="PF01975">
    <property type="entry name" value="SurE"/>
    <property type="match status" value="1"/>
</dbReference>
<dbReference type="GO" id="GO:0046872">
    <property type="term" value="F:metal ion binding"/>
    <property type="evidence" value="ECO:0007669"/>
    <property type="project" value="UniProtKB-UniRule"/>
</dbReference>
<dbReference type="NCBIfam" id="TIGR00087">
    <property type="entry name" value="surE"/>
    <property type="match status" value="1"/>
</dbReference>
<dbReference type="Gene3D" id="3.40.1210.10">
    <property type="entry name" value="Survival protein SurE-like phosphatase/nucleotidase"/>
    <property type="match status" value="1"/>
</dbReference>
<accession>A0ABD5Y4Q7</accession>
<keyword evidence="3 4" id="KW-0378">Hydrolase</keyword>